<keyword evidence="2" id="KW-1133">Transmembrane helix</keyword>
<keyword evidence="2" id="KW-0472">Membrane</keyword>
<keyword evidence="4" id="KW-1185">Reference proteome</keyword>
<feature type="compositionally biased region" description="Basic and acidic residues" evidence="1">
    <location>
        <begin position="51"/>
        <end position="85"/>
    </location>
</feature>
<proteinExistence type="predicted"/>
<keyword evidence="3" id="KW-0418">Kinase</keyword>
<gene>
    <name evidence="3" type="ORF">JOE61_002404</name>
</gene>
<reference evidence="3 4" key="1">
    <citation type="submission" date="2021-01" db="EMBL/GenBank/DDBJ databases">
        <title>Sequencing the genomes of 1000 actinobacteria strains.</title>
        <authorList>
            <person name="Klenk H.-P."/>
        </authorList>
    </citation>
    <scope>NUCLEOTIDE SEQUENCE [LARGE SCALE GENOMIC DNA]</scope>
    <source>
        <strain evidence="3 4">DSM 18239</strain>
    </source>
</reference>
<sequence length="134" mass="14497">MSTTSLVLLVIAVLVVAALVAVAVVVLLQRNARLRAARVEQAGQLRTQAAAHDEPIAASRNRVEEAQVRADEAHARADEADREVDLAEQVLAQDEAQQEDRLRAADELDPHRETEAGTAPATDQVTDPEGRHRA</sequence>
<evidence type="ECO:0000313" key="4">
    <source>
        <dbReference type="Proteomes" id="UP000732378"/>
    </source>
</evidence>
<comment type="caution">
    <text evidence="3">The sequence shown here is derived from an EMBL/GenBank/DDBJ whole genome shotgun (WGS) entry which is preliminary data.</text>
</comment>
<dbReference type="EMBL" id="JAFBBZ010000001">
    <property type="protein sequence ID" value="MBM7508590.1"/>
    <property type="molecule type" value="Genomic_DNA"/>
</dbReference>
<protein>
    <submittedName>
        <fullName evidence="3">Nitrate/nitrite-specific signal transduction histidine kinase</fullName>
    </submittedName>
</protein>
<feature type="transmembrane region" description="Helical" evidence="2">
    <location>
        <begin position="6"/>
        <end position="28"/>
    </location>
</feature>
<evidence type="ECO:0000313" key="3">
    <source>
        <dbReference type="EMBL" id="MBM7508590.1"/>
    </source>
</evidence>
<dbReference type="Proteomes" id="UP000732378">
    <property type="component" value="Unassembled WGS sequence"/>
</dbReference>
<dbReference type="GO" id="GO:0016301">
    <property type="term" value="F:kinase activity"/>
    <property type="evidence" value="ECO:0007669"/>
    <property type="project" value="UniProtKB-KW"/>
</dbReference>
<organism evidence="3 4">
    <name type="scientific">Nocardioides salarius</name>
    <dbReference type="NCBI Taxonomy" id="374513"/>
    <lineage>
        <taxon>Bacteria</taxon>
        <taxon>Bacillati</taxon>
        <taxon>Actinomycetota</taxon>
        <taxon>Actinomycetes</taxon>
        <taxon>Propionibacteriales</taxon>
        <taxon>Nocardioidaceae</taxon>
        <taxon>Nocardioides</taxon>
    </lineage>
</organism>
<keyword evidence="2" id="KW-0812">Transmembrane</keyword>
<evidence type="ECO:0000256" key="1">
    <source>
        <dbReference type="SAM" id="MobiDB-lite"/>
    </source>
</evidence>
<dbReference type="RefSeq" id="WP_193668346.1">
    <property type="nucleotide sequence ID" value="NZ_JACDTV010000004.1"/>
</dbReference>
<name>A0ABS2MBQ1_9ACTN</name>
<keyword evidence="3" id="KW-0808">Transferase</keyword>
<evidence type="ECO:0000256" key="2">
    <source>
        <dbReference type="SAM" id="Phobius"/>
    </source>
</evidence>
<feature type="region of interest" description="Disordered" evidence="1">
    <location>
        <begin position="45"/>
        <end position="134"/>
    </location>
</feature>
<accession>A0ABS2MBQ1</accession>
<feature type="compositionally biased region" description="Basic and acidic residues" evidence="1">
    <location>
        <begin position="98"/>
        <end position="115"/>
    </location>
</feature>